<dbReference type="Proteomes" id="UP001303473">
    <property type="component" value="Unassembled WGS sequence"/>
</dbReference>
<dbReference type="AlphaFoldDB" id="A0AAN6NJA3"/>
<reference evidence="3" key="1">
    <citation type="journal article" date="2023" name="Mol. Phylogenet. Evol.">
        <title>Genome-scale phylogeny and comparative genomics of the fungal order Sordariales.</title>
        <authorList>
            <person name="Hensen N."/>
            <person name="Bonometti L."/>
            <person name="Westerberg I."/>
            <person name="Brannstrom I.O."/>
            <person name="Guillou S."/>
            <person name="Cros-Aarteil S."/>
            <person name="Calhoun S."/>
            <person name="Haridas S."/>
            <person name="Kuo A."/>
            <person name="Mondo S."/>
            <person name="Pangilinan J."/>
            <person name="Riley R."/>
            <person name="LaButti K."/>
            <person name="Andreopoulos B."/>
            <person name="Lipzen A."/>
            <person name="Chen C."/>
            <person name="Yan M."/>
            <person name="Daum C."/>
            <person name="Ng V."/>
            <person name="Clum A."/>
            <person name="Steindorff A."/>
            <person name="Ohm R.A."/>
            <person name="Martin F."/>
            <person name="Silar P."/>
            <person name="Natvig D.O."/>
            <person name="Lalanne C."/>
            <person name="Gautier V."/>
            <person name="Ament-Velasquez S.L."/>
            <person name="Kruys A."/>
            <person name="Hutchinson M.I."/>
            <person name="Powell A.J."/>
            <person name="Barry K."/>
            <person name="Miller A.N."/>
            <person name="Grigoriev I.V."/>
            <person name="Debuchy R."/>
            <person name="Gladieux P."/>
            <person name="Hiltunen Thoren M."/>
            <person name="Johannesson H."/>
        </authorList>
    </citation>
    <scope>NUCLEOTIDE SEQUENCE [LARGE SCALE GENOMIC DNA]</scope>
    <source>
        <strain evidence="3">CBS 340.73</strain>
    </source>
</reference>
<keyword evidence="1" id="KW-1133">Transmembrane helix</keyword>
<name>A0AAN6NJA3_9PEZI</name>
<evidence type="ECO:0000313" key="2">
    <source>
        <dbReference type="EMBL" id="KAK3946151.1"/>
    </source>
</evidence>
<organism evidence="2 3">
    <name type="scientific">Diplogelasinospora grovesii</name>
    <dbReference type="NCBI Taxonomy" id="303347"/>
    <lineage>
        <taxon>Eukaryota</taxon>
        <taxon>Fungi</taxon>
        <taxon>Dikarya</taxon>
        <taxon>Ascomycota</taxon>
        <taxon>Pezizomycotina</taxon>
        <taxon>Sordariomycetes</taxon>
        <taxon>Sordariomycetidae</taxon>
        <taxon>Sordariales</taxon>
        <taxon>Diplogelasinosporaceae</taxon>
        <taxon>Diplogelasinospora</taxon>
    </lineage>
</organism>
<sequence length="138" mass="14699">MSFLACTWSGSAADAGGGHALETEPKPGLYLALRFPGTTDRIIDQAGSLAATTLASAKNTSLLERCPFRLLVRPMLALLSVPCQALIVVFVGLLQSIGLARPSGRVEHCRQLGLPREGQRHPYGPSLGLLHRLGQKES</sequence>
<keyword evidence="1" id="KW-0812">Transmembrane</keyword>
<comment type="caution">
    <text evidence="2">The sequence shown here is derived from an EMBL/GenBank/DDBJ whole genome shotgun (WGS) entry which is preliminary data.</text>
</comment>
<evidence type="ECO:0000313" key="3">
    <source>
        <dbReference type="Proteomes" id="UP001303473"/>
    </source>
</evidence>
<evidence type="ECO:0000256" key="1">
    <source>
        <dbReference type="SAM" id="Phobius"/>
    </source>
</evidence>
<protein>
    <submittedName>
        <fullName evidence="2">Uncharacterized protein</fullName>
    </submittedName>
</protein>
<accession>A0AAN6NJA3</accession>
<gene>
    <name evidence="2" type="ORF">QBC46DRAFT_402518</name>
</gene>
<keyword evidence="1" id="KW-0472">Membrane</keyword>
<dbReference type="EMBL" id="MU853752">
    <property type="protein sequence ID" value="KAK3946151.1"/>
    <property type="molecule type" value="Genomic_DNA"/>
</dbReference>
<keyword evidence="3" id="KW-1185">Reference proteome</keyword>
<feature type="transmembrane region" description="Helical" evidence="1">
    <location>
        <begin position="75"/>
        <end position="94"/>
    </location>
</feature>
<proteinExistence type="predicted"/>